<organism evidence="2 3">
    <name type="scientific">Tractidigestivibacter montrealensis</name>
    <dbReference type="NCBI Taxonomy" id="2972466"/>
    <lineage>
        <taxon>Bacteria</taxon>
        <taxon>Bacillati</taxon>
        <taxon>Actinomycetota</taxon>
        <taxon>Coriobacteriia</taxon>
        <taxon>Coriobacteriales</taxon>
        <taxon>Atopobiaceae</taxon>
        <taxon>Tractidigestivibacter</taxon>
    </lineage>
</organism>
<accession>A0ABT1ZB18</accession>
<dbReference type="Proteomes" id="UP001204320">
    <property type="component" value="Unassembled WGS sequence"/>
</dbReference>
<dbReference type="RefSeq" id="WP_258499814.1">
    <property type="nucleotide sequence ID" value="NZ_JANSKA010000010.1"/>
</dbReference>
<evidence type="ECO:0000259" key="1">
    <source>
        <dbReference type="Pfam" id="PF06605"/>
    </source>
</evidence>
<dbReference type="InterPro" id="IPR010572">
    <property type="entry name" value="Tail_dom"/>
</dbReference>
<reference evidence="2 3" key="1">
    <citation type="submission" date="2022-08" db="EMBL/GenBank/DDBJ databases">
        <title>Tractidigestivibacter montrealensis type strain KD21.</title>
        <authorList>
            <person name="Diop K."/>
            <person name="Richard C."/>
            <person name="Routy B."/>
        </authorList>
    </citation>
    <scope>NUCLEOTIDE SEQUENCE [LARGE SCALE GENOMIC DNA]</scope>
    <source>
        <strain evidence="2 3">KD21</strain>
    </source>
</reference>
<gene>
    <name evidence="2" type="ORF">NVS32_10690</name>
</gene>
<keyword evidence="3" id="KW-1185">Reference proteome</keyword>
<name>A0ABT1ZB18_9ACTN</name>
<dbReference type="NCBIfam" id="TIGR01665">
    <property type="entry name" value="put_anti_recept"/>
    <property type="match status" value="1"/>
</dbReference>
<sequence>MVPTLYLFDRWDERVGVLPTLGSMTHTEEVGGEDTVELDCLAAPEKGDRLVWHDPEDGRWREHEVVRTDEPLEGACHVYAESSLCELLRDYVVEEQLVGRTAVQAMAAVLARTRWSSGDVAVGDAKRSALLYHTNALAALRRVASVWGGELLCELDVEGGRVARRRASLLPRVGGWHGARFSYGRNLAGCTRTVLEGEVFTALYGWGKGLPIEDAEGNPTGGYTRRLSFESVNGSVKWVGDDAARERWGRWDAARRERVHSFGQVVFPECEDPAELLALTRAALAESSRPRVSYECDVAMVDGGVGVGLGDDVAVIDASRSPEWRLTARCVRRVRTFGDGATRAHVTLGSVERATWERSAEILTRVVAVEETASKASDTVASLEDLSGKEF</sequence>
<evidence type="ECO:0000313" key="2">
    <source>
        <dbReference type="EMBL" id="MCR9037409.1"/>
    </source>
</evidence>
<protein>
    <submittedName>
        <fullName evidence="2">Phage tail protein</fullName>
    </submittedName>
</protein>
<feature type="domain" description="Tail spike" evidence="1">
    <location>
        <begin position="85"/>
        <end position="354"/>
    </location>
</feature>
<comment type="caution">
    <text evidence="2">The sequence shown here is derived from an EMBL/GenBank/DDBJ whole genome shotgun (WGS) entry which is preliminary data.</text>
</comment>
<dbReference type="EMBL" id="JANSKA010000010">
    <property type="protein sequence ID" value="MCR9037409.1"/>
    <property type="molecule type" value="Genomic_DNA"/>
</dbReference>
<proteinExistence type="predicted"/>
<evidence type="ECO:0000313" key="3">
    <source>
        <dbReference type="Proteomes" id="UP001204320"/>
    </source>
</evidence>
<dbReference type="InterPro" id="IPR007119">
    <property type="entry name" value="Phage_tail_spike_N"/>
</dbReference>
<dbReference type="Pfam" id="PF06605">
    <property type="entry name" value="Prophage_tail"/>
    <property type="match status" value="1"/>
</dbReference>